<dbReference type="Gene3D" id="3.40.50.150">
    <property type="entry name" value="Vaccinia Virus protein VP39"/>
    <property type="match status" value="1"/>
</dbReference>
<keyword evidence="2" id="KW-0808">Transferase</keyword>
<dbReference type="Pfam" id="PF13847">
    <property type="entry name" value="Methyltransf_31"/>
    <property type="match status" value="1"/>
</dbReference>
<evidence type="ECO:0000313" key="3">
    <source>
        <dbReference type="Proteomes" id="UP001295420"/>
    </source>
</evidence>
<protein>
    <submittedName>
        <fullName evidence="2">Methyltransferase</fullName>
    </submittedName>
</protein>
<dbReference type="Proteomes" id="UP001295420">
    <property type="component" value="Unassembled WGS sequence"/>
</dbReference>
<dbReference type="GO" id="GO:0008168">
    <property type="term" value="F:methyltransferase activity"/>
    <property type="evidence" value="ECO:0007669"/>
    <property type="project" value="UniProtKB-KW"/>
</dbReference>
<dbReference type="EMBL" id="CAKMTQ010000001">
    <property type="protein sequence ID" value="CAH1521025.1"/>
    <property type="molecule type" value="Genomic_DNA"/>
</dbReference>
<dbReference type="CDD" id="cd02440">
    <property type="entry name" value="AdoMet_MTases"/>
    <property type="match status" value="1"/>
</dbReference>
<dbReference type="InterPro" id="IPR050447">
    <property type="entry name" value="Erg6_SMT_methyltransf"/>
</dbReference>
<organism evidence="2 3">
    <name type="scientific">Vibrio owensii</name>
    <dbReference type="NCBI Taxonomy" id="696485"/>
    <lineage>
        <taxon>Bacteria</taxon>
        <taxon>Pseudomonadati</taxon>
        <taxon>Pseudomonadota</taxon>
        <taxon>Gammaproteobacteria</taxon>
        <taxon>Vibrionales</taxon>
        <taxon>Vibrionaceae</taxon>
        <taxon>Vibrio</taxon>
    </lineage>
</organism>
<evidence type="ECO:0000313" key="2">
    <source>
        <dbReference type="EMBL" id="CAH1521025.1"/>
    </source>
</evidence>
<dbReference type="SUPFAM" id="SSF53335">
    <property type="entry name" value="S-adenosyl-L-methionine-dependent methyltransferases"/>
    <property type="match status" value="1"/>
</dbReference>
<proteinExistence type="predicted"/>
<sequence length="270" mass="30967">MRPRKSGYADSKQSNFMDSYQYRLNNALFNSLWTKAAGEKYPSELQPYSSCTFQLLEQLQGKLIAGNLQTVLDLGCGAGGFSRWLNQTLNCHVLGVDRSEFAIEYAQQHTLKGSNIEFFKLEFENLSSFSAKFDSVISIDALPFARDEDQVLSDIHRLLNKGGQLIFTTREPLEGSPKFKKLGSAWRLALEKNGFELIEATEREGISEFWHAVYQEWVGHEVQLRKVLPEEVVDGLMLEVEQVGPRLFDGRPWWLIHAKRIEMEVQKEKQ</sequence>
<comment type="caution">
    <text evidence="2">The sequence shown here is derived from an EMBL/GenBank/DDBJ whole genome shotgun (WGS) entry which is preliminary data.</text>
</comment>
<dbReference type="InterPro" id="IPR029063">
    <property type="entry name" value="SAM-dependent_MTases_sf"/>
</dbReference>
<name>A0AAU9PYR4_9VIBR</name>
<dbReference type="InterPro" id="IPR025714">
    <property type="entry name" value="Methyltranfer_dom"/>
</dbReference>
<gene>
    <name evidence="2" type="ORF">THF1D04_10605</name>
</gene>
<dbReference type="AlphaFoldDB" id="A0AAU9PYR4"/>
<accession>A0AAU9PYR4</accession>
<evidence type="ECO:0000259" key="1">
    <source>
        <dbReference type="Pfam" id="PF13847"/>
    </source>
</evidence>
<keyword evidence="2" id="KW-0489">Methyltransferase</keyword>
<dbReference type="GO" id="GO:0032259">
    <property type="term" value="P:methylation"/>
    <property type="evidence" value="ECO:0007669"/>
    <property type="project" value="UniProtKB-KW"/>
</dbReference>
<reference evidence="2" key="1">
    <citation type="submission" date="2022-01" db="EMBL/GenBank/DDBJ databases">
        <authorList>
            <person name="Lagorce A."/>
        </authorList>
    </citation>
    <scope>NUCLEOTIDE SEQUENCE</scope>
    <source>
        <strain evidence="2">Th15_F1_D04</strain>
    </source>
</reference>
<dbReference type="PANTHER" id="PTHR44068">
    <property type="entry name" value="ZGC:194242"/>
    <property type="match status" value="1"/>
</dbReference>
<feature type="domain" description="Methyltransferase" evidence="1">
    <location>
        <begin position="70"/>
        <end position="171"/>
    </location>
</feature>
<dbReference type="PANTHER" id="PTHR44068:SF11">
    <property type="entry name" value="GERANYL DIPHOSPHATE 2-C-METHYLTRANSFERASE"/>
    <property type="match status" value="1"/>
</dbReference>